<keyword evidence="1" id="KW-0472">Membrane</keyword>
<comment type="caution">
    <text evidence="4">The sequence shown here is derived from an EMBL/GenBank/DDBJ whole genome shotgun (WGS) entry which is preliminary data.</text>
</comment>
<accession>A0A1A7R4N1</accession>
<evidence type="ECO:0000313" key="5">
    <source>
        <dbReference type="Proteomes" id="UP000248987"/>
    </source>
</evidence>
<feature type="domain" description="Protein FecR C-terminal" evidence="3">
    <location>
        <begin position="280"/>
        <end position="351"/>
    </location>
</feature>
<dbReference type="Gene3D" id="3.55.50.30">
    <property type="match status" value="1"/>
</dbReference>
<protein>
    <submittedName>
        <fullName evidence="4">FecR family protein</fullName>
    </submittedName>
</protein>
<feature type="transmembrane region" description="Helical" evidence="1">
    <location>
        <begin position="42"/>
        <end position="60"/>
    </location>
</feature>
<evidence type="ECO:0000259" key="2">
    <source>
        <dbReference type="Pfam" id="PF04773"/>
    </source>
</evidence>
<reference evidence="4 5" key="1">
    <citation type="submission" date="2018-06" db="EMBL/GenBank/DDBJ databases">
        <title>Genomic Encyclopedia of Archaeal and Bacterial Type Strains, Phase II (KMG-II): from individual species to whole genera.</title>
        <authorList>
            <person name="Goeker M."/>
        </authorList>
    </citation>
    <scope>NUCLEOTIDE SEQUENCE [LARGE SCALE GENOMIC DNA]</scope>
    <source>
        <strain evidence="4 5">DSM 12408</strain>
    </source>
</reference>
<dbReference type="Pfam" id="PF16344">
    <property type="entry name" value="FecR_C"/>
    <property type="match status" value="1"/>
</dbReference>
<dbReference type="InterPro" id="IPR012373">
    <property type="entry name" value="Ferrdict_sens_TM"/>
</dbReference>
<feature type="domain" description="FecR protein" evidence="2">
    <location>
        <begin position="140"/>
        <end position="229"/>
    </location>
</feature>
<keyword evidence="1" id="KW-0812">Transmembrane</keyword>
<dbReference type="PANTHER" id="PTHR30273">
    <property type="entry name" value="PERIPLASMIC SIGNAL SENSOR AND SIGMA FACTOR ACTIVATOR FECR-RELATED"/>
    <property type="match status" value="1"/>
</dbReference>
<organism evidence="4 5">
    <name type="scientific">Gelidibacter algens</name>
    <dbReference type="NCBI Taxonomy" id="49280"/>
    <lineage>
        <taxon>Bacteria</taxon>
        <taxon>Pseudomonadati</taxon>
        <taxon>Bacteroidota</taxon>
        <taxon>Flavobacteriia</taxon>
        <taxon>Flavobacteriales</taxon>
        <taxon>Flavobacteriaceae</taxon>
        <taxon>Gelidibacter</taxon>
    </lineage>
</organism>
<keyword evidence="1" id="KW-1133">Transmembrane helix</keyword>
<gene>
    <name evidence="4" type="ORF">LX77_02732</name>
</gene>
<dbReference type="GO" id="GO:0016989">
    <property type="term" value="F:sigma factor antagonist activity"/>
    <property type="evidence" value="ECO:0007669"/>
    <property type="project" value="TreeGrafter"/>
</dbReference>
<dbReference type="InterPro" id="IPR032508">
    <property type="entry name" value="FecR_C"/>
</dbReference>
<proteinExistence type="predicted"/>
<keyword evidence="5" id="KW-1185">Reference proteome</keyword>
<dbReference type="EMBL" id="QLLQ01000011">
    <property type="protein sequence ID" value="RAJ22073.1"/>
    <property type="molecule type" value="Genomic_DNA"/>
</dbReference>
<evidence type="ECO:0000259" key="3">
    <source>
        <dbReference type="Pfam" id="PF16344"/>
    </source>
</evidence>
<evidence type="ECO:0000256" key="1">
    <source>
        <dbReference type="SAM" id="Phobius"/>
    </source>
</evidence>
<evidence type="ECO:0000313" key="4">
    <source>
        <dbReference type="EMBL" id="RAJ22073.1"/>
    </source>
</evidence>
<dbReference type="RefSeq" id="WP_066429610.1">
    <property type="nucleotide sequence ID" value="NZ_LZRN01000001.1"/>
</dbReference>
<dbReference type="OrthoDB" id="704021at2"/>
<dbReference type="Gene3D" id="2.60.120.1440">
    <property type="match status" value="1"/>
</dbReference>
<dbReference type="FunFam" id="2.60.120.1440:FF:000001">
    <property type="entry name" value="Putative anti-sigma factor"/>
    <property type="match status" value="1"/>
</dbReference>
<name>A0A1A7R4N1_9FLAO</name>
<dbReference type="PANTHER" id="PTHR30273:SF2">
    <property type="entry name" value="PROTEIN FECR"/>
    <property type="match status" value="1"/>
</dbReference>
<dbReference type="AlphaFoldDB" id="A0A1A7R4N1"/>
<dbReference type="STRING" id="49280.A9996_00360"/>
<sequence>MQDHSKNNINFQQLSKHEKARIKQRIASSVYAYIRRRRTKKYGFGIVAASVVMLLSIGFFNSIKEDSSIEVFAKTVKDQKSTHKVQLVLNDDQQVEIEGDHSSISYSSTGDEVKIGKEQYVSQNTSNSETIVYNTLIVPFGKRSEIVLSDGSKVWLNSGSKLIFPAQFSKDKREVYLEGEAIFEVAHRQKQPFLVTSEHHEIEVLGTVFNISNYKDDTAITTVLQSGSIQINFTEDQLFNADKAIKISPGTLASFNKNNRAITTKTVATEPYFSWRNGIFIFRNDSLKSIMKKISRYYNVDIVINDEHLANETFSGYLDVKENIEHVMQTIKETESSKFEYELTQDNKLIIN</sequence>
<dbReference type="InterPro" id="IPR006860">
    <property type="entry name" value="FecR"/>
</dbReference>
<dbReference type="Proteomes" id="UP000248987">
    <property type="component" value="Unassembled WGS sequence"/>
</dbReference>
<dbReference type="Pfam" id="PF04773">
    <property type="entry name" value="FecR"/>
    <property type="match status" value="1"/>
</dbReference>